<evidence type="ECO:0000256" key="3">
    <source>
        <dbReference type="SAM" id="SignalP"/>
    </source>
</evidence>
<dbReference type="SUPFAM" id="SSF48452">
    <property type="entry name" value="TPR-like"/>
    <property type="match status" value="1"/>
</dbReference>
<dbReference type="EMBL" id="JAXCLA010000007">
    <property type="protein sequence ID" value="MDY0747074.1"/>
    <property type="molecule type" value="Genomic_DNA"/>
</dbReference>
<feature type="repeat" description="TPR" evidence="1">
    <location>
        <begin position="164"/>
        <end position="197"/>
    </location>
</feature>
<dbReference type="PANTHER" id="PTHR12558">
    <property type="entry name" value="CELL DIVISION CYCLE 16,23,27"/>
    <property type="match status" value="1"/>
</dbReference>
<evidence type="ECO:0000313" key="5">
    <source>
        <dbReference type="Proteomes" id="UP001285263"/>
    </source>
</evidence>
<dbReference type="SMART" id="SM00028">
    <property type="entry name" value="TPR"/>
    <property type="match status" value="5"/>
</dbReference>
<accession>A0ABU5DP68</accession>
<sequence length="279" mass="31250">MTRAQPLSEQQFRSRWFWAVAAAVLSMMTVACTTTSTGADGSAREVPKTESDTTNAERRANVRTELAKGYFTQGQYTTALDEIKQALAAKPDMRDAINLRGLVYAAMGEIQLADDSFRRAQDMFPRDPDIMHNYGWYLCQQKRYPAAFEQFSRALAQPDYRGAARTLLARGVCELSAGQSAEAQASLAKAFELDPANPAIAYNLANVLYRNKEYERARFYINRVNAQAGQSNAQTLWLELRVERKLGHPVSVDELGQRLRKDYAQSPENLSLGAGRFDD</sequence>
<dbReference type="NCBIfam" id="TIGR02521">
    <property type="entry name" value="type_IV_pilW"/>
    <property type="match status" value="1"/>
</dbReference>
<evidence type="ECO:0000256" key="2">
    <source>
        <dbReference type="SAM" id="MobiDB-lite"/>
    </source>
</evidence>
<dbReference type="Proteomes" id="UP001285263">
    <property type="component" value="Unassembled WGS sequence"/>
</dbReference>
<feature type="repeat" description="TPR" evidence="1">
    <location>
        <begin position="94"/>
        <end position="127"/>
    </location>
</feature>
<reference evidence="4 5" key="1">
    <citation type="submission" date="2023-11" db="EMBL/GenBank/DDBJ databases">
        <title>Paucibacter sp. nov., isolated from fresh soil in Korea.</title>
        <authorList>
            <person name="Le N.T.T."/>
        </authorList>
    </citation>
    <scope>NUCLEOTIDE SEQUENCE [LARGE SCALE GENOMIC DNA]</scope>
    <source>
        <strain evidence="4 5">R3-3</strain>
    </source>
</reference>
<dbReference type="InterPro" id="IPR013360">
    <property type="entry name" value="Pilus_4_PilW"/>
</dbReference>
<name>A0ABU5DP68_9BURK</name>
<dbReference type="PROSITE" id="PS50005">
    <property type="entry name" value="TPR"/>
    <property type="match status" value="3"/>
</dbReference>
<protein>
    <submittedName>
        <fullName evidence="4">Type IV pilus biogenesis/stability protein PilW</fullName>
    </submittedName>
</protein>
<dbReference type="Pfam" id="PF14559">
    <property type="entry name" value="TPR_19"/>
    <property type="match status" value="1"/>
</dbReference>
<proteinExistence type="predicted"/>
<gene>
    <name evidence="4" type="primary">pilW</name>
    <name evidence="4" type="ORF">SNE35_21380</name>
</gene>
<dbReference type="Gene3D" id="1.25.40.10">
    <property type="entry name" value="Tetratricopeptide repeat domain"/>
    <property type="match status" value="1"/>
</dbReference>
<feature type="signal peptide" evidence="3">
    <location>
        <begin position="1"/>
        <end position="33"/>
    </location>
</feature>
<keyword evidence="5" id="KW-1185">Reference proteome</keyword>
<dbReference type="Pfam" id="PF13432">
    <property type="entry name" value="TPR_16"/>
    <property type="match status" value="1"/>
</dbReference>
<dbReference type="PANTHER" id="PTHR12558:SF13">
    <property type="entry name" value="CELL DIVISION CYCLE PROTEIN 27 HOMOLOG"/>
    <property type="match status" value="1"/>
</dbReference>
<comment type="caution">
    <text evidence="4">The sequence shown here is derived from an EMBL/GenBank/DDBJ whole genome shotgun (WGS) entry which is preliminary data.</text>
</comment>
<dbReference type="RefSeq" id="WP_320425042.1">
    <property type="nucleotide sequence ID" value="NZ_JAXCLA010000007.1"/>
</dbReference>
<feature type="compositionally biased region" description="Basic and acidic residues" evidence="2">
    <location>
        <begin position="42"/>
        <end position="56"/>
    </location>
</feature>
<feature type="region of interest" description="Disordered" evidence="2">
    <location>
        <begin position="36"/>
        <end position="56"/>
    </location>
</feature>
<feature type="chain" id="PRO_5045097055" evidence="3">
    <location>
        <begin position="34"/>
        <end position="279"/>
    </location>
</feature>
<feature type="repeat" description="TPR" evidence="1">
    <location>
        <begin position="60"/>
        <end position="93"/>
    </location>
</feature>
<dbReference type="PROSITE" id="PS51257">
    <property type="entry name" value="PROKAR_LIPOPROTEIN"/>
    <property type="match status" value="1"/>
</dbReference>
<dbReference type="InterPro" id="IPR019734">
    <property type="entry name" value="TPR_rpt"/>
</dbReference>
<keyword evidence="3" id="KW-0732">Signal</keyword>
<keyword evidence="1" id="KW-0802">TPR repeat</keyword>
<organism evidence="4 5">
    <name type="scientific">Roseateles agri</name>
    <dbReference type="NCBI Taxonomy" id="3098619"/>
    <lineage>
        <taxon>Bacteria</taxon>
        <taxon>Pseudomonadati</taxon>
        <taxon>Pseudomonadota</taxon>
        <taxon>Betaproteobacteria</taxon>
        <taxon>Burkholderiales</taxon>
        <taxon>Sphaerotilaceae</taxon>
        <taxon>Roseateles</taxon>
    </lineage>
</organism>
<evidence type="ECO:0000313" key="4">
    <source>
        <dbReference type="EMBL" id="MDY0747074.1"/>
    </source>
</evidence>
<evidence type="ECO:0000256" key="1">
    <source>
        <dbReference type="PROSITE-ProRule" id="PRU00339"/>
    </source>
</evidence>
<dbReference type="InterPro" id="IPR011990">
    <property type="entry name" value="TPR-like_helical_dom_sf"/>
</dbReference>